<dbReference type="SUPFAM" id="SSF53098">
    <property type="entry name" value="Ribonuclease H-like"/>
    <property type="match status" value="1"/>
</dbReference>
<feature type="region of interest" description="Disordered" evidence="1">
    <location>
        <begin position="131"/>
        <end position="185"/>
    </location>
</feature>
<proteinExistence type="predicted"/>
<dbReference type="PANTHER" id="PTHR45749">
    <property type="match status" value="1"/>
</dbReference>
<dbReference type="InterPro" id="IPR025398">
    <property type="entry name" value="DUF4371"/>
</dbReference>
<dbReference type="EMBL" id="CP144745">
    <property type="protein sequence ID" value="WVZ51156.1"/>
    <property type="molecule type" value="Genomic_DNA"/>
</dbReference>
<dbReference type="AlphaFoldDB" id="A0AAQ3PQ99"/>
<feature type="region of interest" description="Disordered" evidence="1">
    <location>
        <begin position="212"/>
        <end position="287"/>
    </location>
</feature>
<dbReference type="InterPro" id="IPR012337">
    <property type="entry name" value="RNaseH-like_sf"/>
</dbReference>
<feature type="compositionally biased region" description="Low complexity" evidence="1">
    <location>
        <begin position="143"/>
        <end position="158"/>
    </location>
</feature>
<evidence type="ECO:0000259" key="2">
    <source>
        <dbReference type="Pfam" id="PF14291"/>
    </source>
</evidence>
<gene>
    <name evidence="3" type="ORF">U9M48_002324</name>
</gene>
<feature type="compositionally biased region" description="Low complexity" evidence="1">
    <location>
        <begin position="230"/>
        <end position="239"/>
    </location>
</feature>
<reference evidence="3 4" key="1">
    <citation type="submission" date="2024-02" db="EMBL/GenBank/DDBJ databases">
        <title>High-quality chromosome-scale genome assembly of Pensacola bahiagrass (Paspalum notatum Flugge var. saurae).</title>
        <authorList>
            <person name="Vega J.M."/>
            <person name="Podio M."/>
            <person name="Orjuela J."/>
            <person name="Siena L.A."/>
            <person name="Pessino S.C."/>
            <person name="Combes M.C."/>
            <person name="Mariac C."/>
            <person name="Albertini E."/>
            <person name="Pupilli F."/>
            <person name="Ortiz J.P.A."/>
            <person name="Leblanc O."/>
        </authorList>
    </citation>
    <scope>NUCLEOTIDE SEQUENCE [LARGE SCALE GENOMIC DNA]</scope>
    <source>
        <strain evidence="3">R1</strain>
        <tissue evidence="3">Leaf</tissue>
    </source>
</reference>
<evidence type="ECO:0000313" key="4">
    <source>
        <dbReference type="Proteomes" id="UP001341281"/>
    </source>
</evidence>
<protein>
    <recommendedName>
        <fullName evidence="2">DUF4371 domain-containing protein</fullName>
    </recommendedName>
</protein>
<dbReference type="PANTHER" id="PTHR45749:SF36">
    <property type="entry name" value="ZINC FINGER MYM-TYPE PROTEIN 1-LIKE"/>
    <property type="match status" value="1"/>
</dbReference>
<dbReference type="Proteomes" id="UP001341281">
    <property type="component" value="Chromosome 01"/>
</dbReference>
<feature type="compositionally biased region" description="Basic and acidic residues" evidence="1">
    <location>
        <begin position="213"/>
        <end position="226"/>
    </location>
</feature>
<feature type="region of interest" description="Disordered" evidence="1">
    <location>
        <begin position="314"/>
        <end position="347"/>
    </location>
</feature>
<evidence type="ECO:0000256" key="1">
    <source>
        <dbReference type="SAM" id="MobiDB-lite"/>
    </source>
</evidence>
<keyword evidence="4" id="KW-1185">Reference proteome</keyword>
<sequence>STTLARTTAPFPPSPGIIISSLTAAAIASLSFTSGNRIAAPTPSASTTAFILCSANSGHASIGTPCTRLSSAEFHPQCVRNPPVASWPSTSVCGAHKGTTRPTSLVLSTKPSGRYAKGSFLLAASEPASSSLGRLRTTHRNRCPLSSSPSASSRICSAGRAPPEPNETKTTDAAGCRSSHSRHQGRTYWAAKKKKLILLHCIYAALAAGRLHSTNDRSPDTDRERATLTARPPSLLRSPPIRRPPPAGAQRAGSRRPDPFLPLPAASKAAKHKQQPESGTPKDSYIMKRDGDIASLFRKHAAKKLAVATSCVPPIPTAPIVEENTQGQEEDTAVEEVENPTPTPTLTEYVLPPQPPPRRLRYSLRCLRFLLHQRLSFRGHDESEESSNRGNFIELLKFLAVNSEEVDRYVLRHAPGNCLLTSPKIQKQIIECCALETRKKIIEELGEEYYAILADESSDISHKEQLAFCLRFVDRLGKPCEHFIGVVHVDDTTSLSLKKAIESKLVSYGLTMTQIRGQGYDGASNMKGEIRGLKTLIMQVSPSAYYIHCFAHQLQLVLVAVAKGNSDCVWSATGLENELHDASASRNRKIDSLVSLLMLGLSCFEETPTNRMLTGKGIVVSGFQRTAWDGVEIHTADHSFSAEVA</sequence>
<organism evidence="3 4">
    <name type="scientific">Paspalum notatum var. saurae</name>
    <dbReference type="NCBI Taxonomy" id="547442"/>
    <lineage>
        <taxon>Eukaryota</taxon>
        <taxon>Viridiplantae</taxon>
        <taxon>Streptophyta</taxon>
        <taxon>Embryophyta</taxon>
        <taxon>Tracheophyta</taxon>
        <taxon>Spermatophyta</taxon>
        <taxon>Magnoliopsida</taxon>
        <taxon>Liliopsida</taxon>
        <taxon>Poales</taxon>
        <taxon>Poaceae</taxon>
        <taxon>PACMAD clade</taxon>
        <taxon>Panicoideae</taxon>
        <taxon>Andropogonodae</taxon>
        <taxon>Paspaleae</taxon>
        <taxon>Paspalinae</taxon>
        <taxon>Paspalum</taxon>
    </lineage>
</organism>
<name>A0AAQ3PQ99_PASNO</name>
<accession>A0AAQ3PQ99</accession>
<evidence type="ECO:0000313" key="3">
    <source>
        <dbReference type="EMBL" id="WVZ51156.1"/>
    </source>
</evidence>
<feature type="compositionally biased region" description="Acidic residues" evidence="1">
    <location>
        <begin position="328"/>
        <end position="338"/>
    </location>
</feature>
<feature type="non-terminal residue" evidence="3">
    <location>
        <position position="645"/>
    </location>
</feature>
<feature type="domain" description="DUF4371" evidence="2">
    <location>
        <begin position="362"/>
        <end position="532"/>
    </location>
</feature>
<dbReference type="Pfam" id="PF14291">
    <property type="entry name" value="DUF4371"/>
    <property type="match status" value="1"/>
</dbReference>